<dbReference type="PANTHER" id="PTHR43701:SF2">
    <property type="entry name" value="MEMBRANE TRANSPORTER PROTEIN YJNA-RELATED"/>
    <property type="match status" value="1"/>
</dbReference>
<keyword evidence="2 6" id="KW-0812">Transmembrane</keyword>
<dbReference type="OMA" id="CRAGMAN"/>
<dbReference type="PANTHER" id="PTHR43701">
    <property type="entry name" value="MEMBRANE TRANSPORTER PROTEIN MJ0441-RELATED"/>
    <property type="match status" value="1"/>
</dbReference>
<dbReference type="Proteomes" id="UP000030693">
    <property type="component" value="Unassembled WGS sequence"/>
</dbReference>
<feature type="region of interest" description="Disordered" evidence="5">
    <location>
        <begin position="118"/>
        <end position="160"/>
    </location>
</feature>
<dbReference type="InterPro" id="IPR051598">
    <property type="entry name" value="TSUP/Inactive_protease-like"/>
</dbReference>
<feature type="transmembrane region" description="Helical" evidence="6">
    <location>
        <begin position="45"/>
        <end position="63"/>
    </location>
</feature>
<feature type="transmembrane region" description="Helical" evidence="6">
    <location>
        <begin position="335"/>
        <end position="356"/>
    </location>
</feature>
<keyword evidence="8" id="KW-1185">Reference proteome</keyword>
<evidence type="ECO:0000256" key="3">
    <source>
        <dbReference type="ARBA" id="ARBA00022989"/>
    </source>
</evidence>
<feature type="transmembrane region" description="Helical" evidence="6">
    <location>
        <begin position="264"/>
        <end position="283"/>
    </location>
</feature>
<dbReference type="GeneID" id="20527578"/>
<gene>
    <name evidence="7" type="ORF">H696_02853</name>
</gene>
<organism evidence="7">
    <name type="scientific">Fonticula alba</name>
    <name type="common">Slime mold</name>
    <dbReference type="NCBI Taxonomy" id="691883"/>
    <lineage>
        <taxon>Eukaryota</taxon>
        <taxon>Rotosphaerida</taxon>
        <taxon>Fonticulaceae</taxon>
        <taxon>Fonticula</taxon>
    </lineage>
</organism>
<evidence type="ECO:0000313" key="8">
    <source>
        <dbReference type="Proteomes" id="UP000030693"/>
    </source>
</evidence>
<dbReference type="GO" id="GO:0016020">
    <property type="term" value="C:membrane"/>
    <property type="evidence" value="ECO:0007669"/>
    <property type="project" value="UniProtKB-SubCell"/>
</dbReference>
<evidence type="ECO:0000256" key="5">
    <source>
        <dbReference type="SAM" id="MobiDB-lite"/>
    </source>
</evidence>
<sequence length="386" mass="41148">MFSDVDWKYAGIFGGLSLCLTVIMSIVLADFILNHQDALKSAVSFVPLMIAVQFLIRGCLAVYRKRKAKREAEAAAADTEADKEAPLLGDSQTEDVYHASNGADDEQDDEPIVYTEKSSLLHSGSPSQDDLPTQGSGTVGSAGGSHKYTSDMSLGAGASGQTADEDLLAPAITGATVNHQPEDGEEHPSPEEEAEAEHDSDAEAKAHPDAPVAAAPPRPPLIPLSAVDFTSWASIWAYLVARFYPEQDTLFGPQSPQTRRPVRFGITIVINSILGIVSGTLYAGGGMFYSNVLVNAWDAPVRLAAGTGCLIMTMVMFAMTLTFPGREGMDDINVLYLLLLSLPFGVLGSLFGARLALRISDIVMYFLIVGVSLTIFVVIAARGIFT</sequence>
<evidence type="ECO:0000256" key="2">
    <source>
        <dbReference type="ARBA" id="ARBA00022692"/>
    </source>
</evidence>
<feature type="compositionally biased region" description="Basic and acidic residues" evidence="5">
    <location>
        <begin position="180"/>
        <end position="190"/>
    </location>
</feature>
<keyword evidence="4 6" id="KW-0472">Membrane</keyword>
<dbReference type="Pfam" id="PF01925">
    <property type="entry name" value="TauE"/>
    <property type="match status" value="1"/>
</dbReference>
<dbReference type="AlphaFoldDB" id="A0A058Z8E5"/>
<comment type="subcellular location">
    <subcellularLocation>
        <location evidence="1">Membrane</location>
        <topology evidence="1">Multi-pass membrane protein</topology>
    </subcellularLocation>
</comment>
<reference evidence="7" key="1">
    <citation type="submission" date="2013-04" db="EMBL/GenBank/DDBJ databases">
        <title>The Genome Sequence of Fonticula alba ATCC 38817.</title>
        <authorList>
            <consortium name="The Broad Institute Genomics Platform"/>
            <person name="Russ C."/>
            <person name="Cuomo C."/>
            <person name="Burger G."/>
            <person name="Gray M.W."/>
            <person name="Holland P.W.H."/>
            <person name="King N."/>
            <person name="Lang F.B.F."/>
            <person name="Roger A.J."/>
            <person name="Ruiz-Trillo I."/>
            <person name="Brown M."/>
            <person name="Walker B."/>
            <person name="Young S."/>
            <person name="Zeng Q."/>
            <person name="Gargeya S."/>
            <person name="Fitzgerald M."/>
            <person name="Haas B."/>
            <person name="Abouelleil A."/>
            <person name="Allen A.W."/>
            <person name="Alvarado L."/>
            <person name="Arachchi H.M."/>
            <person name="Berlin A.M."/>
            <person name="Chapman S.B."/>
            <person name="Gainer-Dewar J."/>
            <person name="Goldberg J."/>
            <person name="Griggs A."/>
            <person name="Gujja S."/>
            <person name="Hansen M."/>
            <person name="Howarth C."/>
            <person name="Imamovic A."/>
            <person name="Ireland A."/>
            <person name="Larimer J."/>
            <person name="McCowan C."/>
            <person name="Murphy C."/>
            <person name="Pearson M."/>
            <person name="Poon T.W."/>
            <person name="Priest M."/>
            <person name="Roberts A."/>
            <person name="Saif S."/>
            <person name="Shea T."/>
            <person name="Sisk P."/>
            <person name="Sykes S."/>
            <person name="Wortman J."/>
            <person name="Nusbaum C."/>
            <person name="Birren B."/>
        </authorList>
    </citation>
    <scope>NUCLEOTIDE SEQUENCE [LARGE SCALE GENOMIC DNA]</scope>
    <source>
        <strain evidence="7">ATCC 38817</strain>
    </source>
</reference>
<feature type="compositionally biased region" description="Polar residues" evidence="5">
    <location>
        <begin position="118"/>
        <end position="136"/>
    </location>
</feature>
<feature type="region of interest" description="Disordered" evidence="5">
    <location>
        <begin position="177"/>
        <end position="217"/>
    </location>
</feature>
<protein>
    <recommendedName>
        <fullName evidence="9">Membrane transporter protein</fullName>
    </recommendedName>
</protein>
<feature type="transmembrane region" description="Helical" evidence="6">
    <location>
        <begin position="303"/>
        <end position="323"/>
    </location>
</feature>
<evidence type="ECO:0000256" key="6">
    <source>
        <dbReference type="SAM" id="Phobius"/>
    </source>
</evidence>
<feature type="compositionally biased region" description="Basic and acidic residues" evidence="5">
    <location>
        <begin position="197"/>
        <end position="208"/>
    </location>
</feature>
<dbReference type="InterPro" id="IPR002781">
    <property type="entry name" value="TM_pro_TauE-like"/>
</dbReference>
<evidence type="ECO:0008006" key="9">
    <source>
        <dbReference type="Google" id="ProtNLM"/>
    </source>
</evidence>
<proteinExistence type="predicted"/>
<dbReference type="RefSeq" id="XP_009495021.1">
    <property type="nucleotide sequence ID" value="XM_009496746.1"/>
</dbReference>
<evidence type="ECO:0000256" key="1">
    <source>
        <dbReference type="ARBA" id="ARBA00004141"/>
    </source>
</evidence>
<feature type="transmembrane region" description="Helical" evidence="6">
    <location>
        <begin position="362"/>
        <end position="385"/>
    </location>
</feature>
<evidence type="ECO:0000313" key="7">
    <source>
        <dbReference type="EMBL" id="KCV70505.1"/>
    </source>
</evidence>
<dbReference type="EMBL" id="KB932204">
    <property type="protein sequence ID" value="KCV70505.1"/>
    <property type="molecule type" value="Genomic_DNA"/>
</dbReference>
<accession>A0A058Z8E5</accession>
<name>A0A058Z8E5_FONAL</name>
<feature type="transmembrane region" description="Helical" evidence="6">
    <location>
        <begin position="12"/>
        <end position="33"/>
    </location>
</feature>
<keyword evidence="3 6" id="KW-1133">Transmembrane helix</keyword>
<evidence type="ECO:0000256" key="4">
    <source>
        <dbReference type="ARBA" id="ARBA00023136"/>
    </source>
</evidence>